<dbReference type="KEGG" id="fnf:BSQ88_07285"/>
<reference evidence="1 2" key="1">
    <citation type="submission" date="2016-03" db="EMBL/GenBank/DDBJ databases">
        <title>Comparative genomics of human isolates of Fusobacterium necrophorum.</title>
        <authorList>
            <person name="Jensen A."/>
            <person name="Bank S."/>
            <person name="Andersen P.S."/>
            <person name="Kristensen L.H."/>
            <person name="Prag J."/>
        </authorList>
    </citation>
    <scope>NUCLEOTIDE SEQUENCE [LARGE SCALE GENOMIC DNA]</scope>
    <source>
        <strain evidence="1 2">LS_1264</strain>
    </source>
</reference>
<dbReference type="RefSeq" id="WP_062624834.1">
    <property type="nucleotide sequence ID" value="NZ_CAXOUM010000003.1"/>
</dbReference>
<organism evidence="1 2">
    <name type="scientific">Fusobacterium necrophorum subsp. funduliforme</name>
    <dbReference type="NCBI Taxonomy" id="143387"/>
    <lineage>
        <taxon>Bacteria</taxon>
        <taxon>Fusobacteriati</taxon>
        <taxon>Fusobacteriota</taxon>
        <taxon>Fusobacteriia</taxon>
        <taxon>Fusobacteriales</taxon>
        <taxon>Fusobacteriaceae</taxon>
        <taxon>Fusobacterium</taxon>
    </lineage>
</organism>
<evidence type="ECO:0000313" key="1">
    <source>
        <dbReference type="EMBL" id="KYL03015.1"/>
    </source>
</evidence>
<name>A0A170MUK9_9FUSO</name>
<protein>
    <recommendedName>
        <fullName evidence="3">Transposase</fullName>
    </recommendedName>
</protein>
<proteinExistence type="predicted"/>
<evidence type="ECO:0008006" key="3">
    <source>
        <dbReference type="Google" id="ProtNLM"/>
    </source>
</evidence>
<gene>
    <name evidence="1" type="ORF">A2J07_06390</name>
</gene>
<sequence>MYIAVTGRGKAKVVQFCEQHRIPGTKKKKTIVIRTLGNYEKMLEENPNIIAELKEKAKILTNLEKEKKQELNTSLFRFGHSLIKKVWEEMHLNTLFEEELSKTLFSLVVYRLGSSYTNFRTNRKTPFANLEAVSYQNFYHLLEVLAEKKEEVVQHLGKFFNKKTSRSNEMAYYHISSYNYNSYWRDLHGSPHFFLQKEKEDLPFSMVLLLDRNGIPISYDLFTKKFVLEQQLEEVKQKLKLEKLVILSANRNKVEQGEYILPVNFLDLPFSLQLQIISEEDWKITEKDEETGEILSKEKTVSFDKHLKVYVSWSKKRAFRDYVEGNQKNGYYYISTNDFSIENSEMLKIFQHIWNIEEKFRITHVDFERQHIRGHFCLCFLCLCIIRYFQYLLGSEGKASVPMIYANKAISNPMVLIQGKNETAIVHPIHLTNSFLKLANLLGMKKVEENMSLREFEACVKLNFKL</sequence>
<comment type="caution">
    <text evidence="1">The sequence shown here is derived from an EMBL/GenBank/DDBJ whole genome shotgun (WGS) entry which is preliminary data.</text>
</comment>
<evidence type="ECO:0000313" key="2">
    <source>
        <dbReference type="Proteomes" id="UP000075816"/>
    </source>
</evidence>
<dbReference type="AlphaFoldDB" id="A0A170MUK9"/>
<dbReference type="EMBL" id="LVEA01000053">
    <property type="protein sequence ID" value="KYL03015.1"/>
    <property type="molecule type" value="Genomic_DNA"/>
</dbReference>
<accession>A0A170MUK9</accession>
<dbReference type="Proteomes" id="UP000075816">
    <property type="component" value="Unassembled WGS sequence"/>
</dbReference>
<dbReference type="eggNOG" id="COG5421">
    <property type="taxonomic scope" value="Bacteria"/>
</dbReference>